<evidence type="ECO:0000256" key="1">
    <source>
        <dbReference type="SAM" id="Phobius"/>
    </source>
</evidence>
<dbReference type="KEGG" id="pdf:CD630DERM_16631"/>
<accession>A0A381I9Q7</accession>
<dbReference type="Proteomes" id="UP000878956">
    <property type="component" value="Unassembled WGS sequence"/>
</dbReference>
<dbReference type="EMBL" id="DAEPXK010000084">
    <property type="protein sequence ID" value="HBH1544461.1"/>
    <property type="molecule type" value="Genomic_DNA"/>
</dbReference>
<evidence type="ECO:0000313" key="3">
    <source>
        <dbReference type="EMBL" id="SUY24160.1"/>
    </source>
</evidence>
<name>A0A381I9Q7_CLODI</name>
<dbReference type="RefSeq" id="WP_011861291.1">
    <property type="nucleotide sequence ID" value="NZ_BINC01000203.1"/>
</dbReference>
<keyword evidence="1" id="KW-0812">Transmembrane</keyword>
<sequence>MECYLKRTLIIFSEAFLSISFKTRKYLFIVIFILVCPNLSEMIFILVPARRRIIRIDNIVSIYKYVGVLKLINYSILIL</sequence>
<keyword evidence="1" id="KW-0472">Membrane</keyword>
<reference evidence="2" key="1">
    <citation type="journal article" date="2018" name="Genome Biol.">
        <title>SKESA: strategic k-mer extension for scrupulous assemblies.</title>
        <authorList>
            <person name="Souvorov A."/>
            <person name="Agarwala R."/>
            <person name="Lipman D.J."/>
        </authorList>
    </citation>
    <scope>NUCLEOTIDE SEQUENCE</scope>
    <source>
        <strain evidence="2">HN1000</strain>
    </source>
</reference>
<reference evidence="3" key="2">
    <citation type="submission" date="2018-06" db="EMBL/GenBank/DDBJ databases">
        <authorList>
            <consortium name="Pathogen Informatics"/>
            <person name="Doyle S."/>
        </authorList>
    </citation>
    <scope>NUCLEOTIDE SEQUENCE</scope>
    <source>
        <strain evidence="3">NCTC13307</strain>
    </source>
</reference>
<dbReference type="EMBL" id="UFWD01000001">
    <property type="protein sequence ID" value="SUY24160.1"/>
    <property type="molecule type" value="Genomic_DNA"/>
</dbReference>
<gene>
    <name evidence="2" type="ORF">KRM00_004012</name>
    <name evidence="3" type="ORF">NCTC13307_02133</name>
</gene>
<evidence type="ECO:0000313" key="2">
    <source>
        <dbReference type="EMBL" id="HBH1544461.1"/>
    </source>
</evidence>
<keyword evidence="1" id="KW-1133">Transmembrane helix</keyword>
<feature type="transmembrane region" description="Helical" evidence="1">
    <location>
        <begin position="26"/>
        <end position="47"/>
    </location>
</feature>
<protein>
    <submittedName>
        <fullName evidence="3">Uncharacterized protein</fullName>
    </submittedName>
</protein>
<organism evidence="3">
    <name type="scientific">Clostridioides difficile</name>
    <name type="common">Peptoclostridium difficile</name>
    <dbReference type="NCBI Taxonomy" id="1496"/>
    <lineage>
        <taxon>Bacteria</taxon>
        <taxon>Bacillati</taxon>
        <taxon>Bacillota</taxon>
        <taxon>Clostridia</taxon>
        <taxon>Peptostreptococcales</taxon>
        <taxon>Peptostreptococcaceae</taxon>
        <taxon>Clostridioides</taxon>
    </lineage>
</organism>
<proteinExistence type="predicted"/>
<reference evidence="2" key="3">
    <citation type="submission" date="2021-06" db="EMBL/GenBank/DDBJ databases">
        <authorList>
            <consortium name="NCBI Pathogen Detection Project"/>
        </authorList>
    </citation>
    <scope>NUCLEOTIDE SEQUENCE</scope>
    <source>
        <strain evidence="2">HN1000</strain>
    </source>
</reference>
<dbReference type="AlphaFoldDB" id="A0A381I9Q7"/>